<evidence type="ECO:0000313" key="7">
    <source>
        <dbReference type="EMBL" id="MBM7615394.1"/>
    </source>
</evidence>
<keyword evidence="7" id="KW-0966">Cell projection</keyword>
<evidence type="ECO:0000256" key="1">
    <source>
        <dbReference type="ARBA" id="ARBA00004514"/>
    </source>
</evidence>
<evidence type="ECO:0000256" key="4">
    <source>
        <dbReference type="ARBA" id="ARBA00022795"/>
    </source>
</evidence>
<dbReference type="InterPro" id="IPR036584">
    <property type="entry name" value="FliS_sf"/>
</dbReference>
<evidence type="ECO:0000256" key="2">
    <source>
        <dbReference type="ARBA" id="ARBA00008787"/>
    </source>
</evidence>
<keyword evidence="7" id="KW-0282">Flagellum</keyword>
<accession>A0ABS2NR16</accession>
<keyword evidence="5" id="KW-0143">Chaperone</keyword>
<dbReference type="EMBL" id="JAFBEE010000012">
    <property type="protein sequence ID" value="MBM7615394.1"/>
    <property type="molecule type" value="Genomic_DNA"/>
</dbReference>
<comment type="subcellular location">
    <subcellularLocation>
        <location evidence="1 6">Cytoplasm</location>
        <location evidence="1 6">Cytosol</location>
    </subcellularLocation>
</comment>
<evidence type="ECO:0000256" key="6">
    <source>
        <dbReference type="PIRNR" id="PIRNR039090"/>
    </source>
</evidence>
<keyword evidence="8" id="KW-1185">Reference proteome</keyword>
<dbReference type="PANTHER" id="PTHR34773:SF1">
    <property type="entry name" value="FLAGELLAR SECRETION CHAPERONE FLIS"/>
    <property type="match status" value="1"/>
</dbReference>
<organism evidence="7 8">
    <name type="scientific">Alkaliphilus hydrothermalis</name>
    <dbReference type="NCBI Taxonomy" id="1482730"/>
    <lineage>
        <taxon>Bacteria</taxon>
        <taxon>Bacillati</taxon>
        <taxon>Bacillota</taxon>
        <taxon>Clostridia</taxon>
        <taxon>Peptostreptococcales</taxon>
        <taxon>Natronincolaceae</taxon>
        <taxon>Alkaliphilus</taxon>
    </lineage>
</organism>
<evidence type="ECO:0000256" key="3">
    <source>
        <dbReference type="ARBA" id="ARBA00022490"/>
    </source>
</evidence>
<sequence length="126" mass="14576">MAMKNPYNQYKENSVKTASPQELTLMLYNGALKFINQGKLFIEQKNIASANESLKRAQDIIDELNVTLDMNYEISHNLRSLYTYILEKLLEGNMTKSIEPLEEAIEMVTELRDTWKEAMRLAKIGK</sequence>
<comment type="caution">
    <text evidence="7">The sequence shown here is derived from an EMBL/GenBank/DDBJ whole genome shotgun (WGS) entry which is preliminary data.</text>
</comment>
<dbReference type="PIRSF" id="PIRSF039090">
    <property type="entry name" value="Flis"/>
    <property type="match status" value="1"/>
</dbReference>
<dbReference type="Proteomes" id="UP001314796">
    <property type="component" value="Unassembled WGS sequence"/>
</dbReference>
<name>A0ABS2NR16_9FIRM</name>
<evidence type="ECO:0000256" key="5">
    <source>
        <dbReference type="ARBA" id="ARBA00023186"/>
    </source>
</evidence>
<dbReference type="PANTHER" id="PTHR34773">
    <property type="entry name" value="FLAGELLAR SECRETION CHAPERONE FLIS"/>
    <property type="match status" value="1"/>
</dbReference>
<proteinExistence type="inferred from homology"/>
<keyword evidence="7" id="KW-0969">Cilium</keyword>
<keyword evidence="3 6" id="KW-0963">Cytoplasm</keyword>
<dbReference type="InterPro" id="IPR003713">
    <property type="entry name" value="FliS"/>
</dbReference>
<dbReference type="Pfam" id="PF02561">
    <property type="entry name" value="FliS"/>
    <property type="match status" value="1"/>
</dbReference>
<dbReference type="RefSeq" id="WP_204402545.1">
    <property type="nucleotide sequence ID" value="NZ_JAFBEE010000012.1"/>
</dbReference>
<reference evidence="7 8" key="1">
    <citation type="submission" date="2021-01" db="EMBL/GenBank/DDBJ databases">
        <title>Genomic Encyclopedia of Type Strains, Phase IV (KMG-IV): sequencing the most valuable type-strain genomes for metagenomic binning, comparative biology and taxonomic classification.</title>
        <authorList>
            <person name="Goeker M."/>
        </authorList>
    </citation>
    <scope>NUCLEOTIDE SEQUENCE [LARGE SCALE GENOMIC DNA]</scope>
    <source>
        <strain evidence="7 8">DSM 25890</strain>
    </source>
</reference>
<dbReference type="Gene3D" id="1.20.120.340">
    <property type="entry name" value="Flagellar protein FliS"/>
    <property type="match status" value="1"/>
</dbReference>
<gene>
    <name evidence="7" type="ORF">JOC73_001964</name>
</gene>
<protein>
    <recommendedName>
        <fullName evidence="6">Flagellar secretion chaperone FliS</fullName>
    </recommendedName>
</protein>
<keyword evidence="4 6" id="KW-1005">Bacterial flagellum biogenesis</keyword>
<evidence type="ECO:0000313" key="8">
    <source>
        <dbReference type="Proteomes" id="UP001314796"/>
    </source>
</evidence>
<dbReference type="SUPFAM" id="SSF101116">
    <property type="entry name" value="Flagellar export chaperone FliS"/>
    <property type="match status" value="1"/>
</dbReference>
<comment type="similarity">
    <text evidence="2 6">Belongs to the FliS family.</text>
</comment>
<dbReference type="CDD" id="cd16098">
    <property type="entry name" value="FliS"/>
    <property type="match status" value="1"/>
</dbReference>
<dbReference type="NCBIfam" id="TIGR00208">
    <property type="entry name" value="fliS"/>
    <property type="match status" value="1"/>
</dbReference>